<dbReference type="EMBL" id="AP022869">
    <property type="protein sequence ID" value="BCB71345.1"/>
    <property type="molecule type" value="Genomic_DNA"/>
</dbReference>
<evidence type="ECO:0000313" key="3">
    <source>
        <dbReference type="Proteomes" id="UP000501053"/>
    </source>
</evidence>
<dbReference type="Proteomes" id="UP000501053">
    <property type="component" value="Chromosome"/>
</dbReference>
<gene>
    <name evidence="2" type="primary">osmC</name>
    <name evidence="2" type="ORF">HMEPL2_16960</name>
</gene>
<dbReference type="InterPro" id="IPR015946">
    <property type="entry name" value="KH_dom-like_a/b"/>
</dbReference>
<dbReference type="GO" id="GO:0006979">
    <property type="term" value="P:response to oxidative stress"/>
    <property type="evidence" value="ECO:0007669"/>
    <property type="project" value="InterPro"/>
</dbReference>
<organism evidence="2 3">
    <name type="scientific">Vreelandella aquamarina</name>
    <dbReference type="NCBI Taxonomy" id="77097"/>
    <lineage>
        <taxon>Bacteria</taxon>
        <taxon>Pseudomonadati</taxon>
        <taxon>Pseudomonadota</taxon>
        <taxon>Gammaproteobacteria</taxon>
        <taxon>Oceanospirillales</taxon>
        <taxon>Halomonadaceae</taxon>
        <taxon>Vreelandella</taxon>
    </lineage>
</organism>
<evidence type="ECO:0000313" key="2">
    <source>
        <dbReference type="EMBL" id="BCB71345.1"/>
    </source>
</evidence>
<dbReference type="InterPro" id="IPR036102">
    <property type="entry name" value="OsmC/Ohrsf"/>
</dbReference>
<dbReference type="InterPro" id="IPR003718">
    <property type="entry name" value="OsmC/Ohr_fam"/>
</dbReference>
<dbReference type="SUPFAM" id="SSF82784">
    <property type="entry name" value="OsmC-like"/>
    <property type="match status" value="1"/>
</dbReference>
<name>A0A6F8XCE7_9GAMM</name>
<accession>A0A6F8XCE7</accession>
<dbReference type="NCBIfam" id="TIGR03561">
    <property type="entry name" value="organ_hyd_perox"/>
    <property type="match status" value="1"/>
</dbReference>
<dbReference type="InterPro" id="IPR019953">
    <property type="entry name" value="OHR"/>
</dbReference>
<comment type="similarity">
    <text evidence="1">Belongs to the OsmC/Ohr family.</text>
</comment>
<protein>
    <submittedName>
        <fullName evidence="2">Osmotically inducible protein C</fullName>
    </submittedName>
</protein>
<reference evidence="2 3" key="1">
    <citation type="submission" date="2020-03" db="EMBL/GenBank/DDBJ databases">
        <title>Complete Genome Sequence of Halomonas meridiana strain Eplume2, isolated from hydrothermal-plume in the north east Pacific Ocean.</title>
        <authorList>
            <person name="Kurihara Y."/>
            <person name="Kawai S."/>
            <person name="Sakai A."/>
            <person name="Galipon J."/>
            <person name="Arakawa K."/>
        </authorList>
    </citation>
    <scope>NUCLEOTIDE SEQUENCE [LARGE SCALE GENOMIC DNA]</scope>
    <source>
        <strain evidence="2 3">Eplume2</strain>
    </source>
</reference>
<sequence length="136" mass="14181">MKILYKTRATAVGGRSGRTTLDDGSLALDMSPPGSGKAGANPEQLFAMGYAACFDNALPVAAKQLKLAPTATRTSVEVGIGQTAEGGYALDIDLYVEVQGLSEADAHKLVETTHQVCPYSNATRGNVDVRLHTSVA</sequence>
<proteinExistence type="inferred from homology"/>
<dbReference type="AlphaFoldDB" id="A0A6F8XCE7"/>
<dbReference type="PANTHER" id="PTHR33797">
    <property type="entry name" value="ORGANIC HYDROPEROXIDE RESISTANCE PROTEIN-LIKE"/>
    <property type="match status" value="1"/>
</dbReference>
<dbReference type="Gene3D" id="2.20.25.10">
    <property type="match status" value="1"/>
</dbReference>
<keyword evidence="3" id="KW-1185">Reference proteome</keyword>
<evidence type="ECO:0000256" key="1">
    <source>
        <dbReference type="ARBA" id="ARBA00007378"/>
    </source>
</evidence>
<dbReference type="PANTHER" id="PTHR33797:SF2">
    <property type="entry name" value="ORGANIC HYDROPEROXIDE RESISTANCE PROTEIN-LIKE"/>
    <property type="match status" value="1"/>
</dbReference>
<dbReference type="Pfam" id="PF02566">
    <property type="entry name" value="OsmC"/>
    <property type="match status" value="1"/>
</dbReference>
<dbReference type="Gene3D" id="3.30.300.20">
    <property type="match status" value="1"/>
</dbReference>
<dbReference type="RefSeq" id="WP_114675739.1">
    <property type="nucleotide sequence ID" value="NZ_AP022869.1"/>
</dbReference>